<protein>
    <recommendedName>
        <fullName evidence="3">non-specific serine/threonine protein kinase</fullName>
        <ecNumber evidence="3">2.7.11.1</ecNumber>
    </recommendedName>
</protein>
<keyword evidence="10" id="KW-0221">Differentiation</keyword>
<dbReference type="SUPFAM" id="SSF56112">
    <property type="entry name" value="Protein kinase-like (PK-like)"/>
    <property type="match status" value="1"/>
</dbReference>
<dbReference type="CDD" id="cd14216">
    <property type="entry name" value="STKc_SRPK1"/>
    <property type="match status" value="1"/>
</dbReference>
<dbReference type="GO" id="GO:0050684">
    <property type="term" value="P:regulation of mRNA processing"/>
    <property type="evidence" value="ECO:0007669"/>
    <property type="project" value="TreeGrafter"/>
</dbReference>
<dbReference type="FunFam" id="1.10.510.10:FF:000293">
    <property type="entry name" value="SRSF protein kinase 1"/>
    <property type="match status" value="1"/>
</dbReference>
<feature type="compositionally biased region" description="Basic and acidic residues" evidence="16">
    <location>
        <begin position="395"/>
        <end position="406"/>
    </location>
</feature>
<keyword evidence="11 15" id="KW-0067">ATP-binding</keyword>
<keyword evidence="7" id="KW-0808">Transferase</keyword>
<evidence type="ECO:0000256" key="16">
    <source>
        <dbReference type="SAM" id="MobiDB-lite"/>
    </source>
</evidence>
<dbReference type="PANTHER" id="PTHR47634:SF4">
    <property type="entry name" value="SRSF PROTEIN KINASE 1"/>
    <property type="match status" value="1"/>
</dbReference>
<evidence type="ECO:0000256" key="9">
    <source>
        <dbReference type="ARBA" id="ARBA00022777"/>
    </source>
</evidence>
<dbReference type="EC" id="2.7.11.1" evidence="3"/>
<dbReference type="Proteomes" id="UP001219934">
    <property type="component" value="Unassembled WGS sequence"/>
</dbReference>
<accession>A0AAD6AM12</accession>
<dbReference type="PANTHER" id="PTHR47634">
    <property type="entry name" value="PROTEIN KINASE DOMAIN-CONTAINING PROTEIN-RELATED"/>
    <property type="match status" value="1"/>
</dbReference>
<dbReference type="GO" id="GO:0004674">
    <property type="term" value="F:protein serine/threonine kinase activity"/>
    <property type="evidence" value="ECO:0007669"/>
    <property type="project" value="UniProtKB-KW"/>
</dbReference>
<dbReference type="GO" id="GO:0030154">
    <property type="term" value="P:cell differentiation"/>
    <property type="evidence" value="ECO:0007669"/>
    <property type="project" value="UniProtKB-KW"/>
</dbReference>
<gene>
    <name evidence="18" type="ORF">JOQ06_014936</name>
</gene>
<evidence type="ECO:0000256" key="13">
    <source>
        <dbReference type="ARBA" id="ARBA00047899"/>
    </source>
</evidence>
<evidence type="ECO:0000259" key="17">
    <source>
        <dbReference type="PROSITE" id="PS50011"/>
    </source>
</evidence>
<feature type="compositionally biased region" description="Acidic residues" evidence="16">
    <location>
        <begin position="91"/>
        <end position="108"/>
    </location>
</feature>
<keyword evidence="8 15" id="KW-0547">Nucleotide-binding</keyword>
<dbReference type="GO" id="GO:0000245">
    <property type="term" value="P:spliceosomal complex assembly"/>
    <property type="evidence" value="ECO:0007669"/>
    <property type="project" value="TreeGrafter"/>
</dbReference>
<comment type="catalytic activity">
    <reaction evidence="13">
        <text>L-threonyl-[protein] + ATP = O-phospho-L-threonyl-[protein] + ADP + H(+)</text>
        <dbReference type="Rhea" id="RHEA:46608"/>
        <dbReference type="Rhea" id="RHEA-COMP:11060"/>
        <dbReference type="Rhea" id="RHEA-COMP:11605"/>
        <dbReference type="ChEBI" id="CHEBI:15378"/>
        <dbReference type="ChEBI" id="CHEBI:30013"/>
        <dbReference type="ChEBI" id="CHEBI:30616"/>
        <dbReference type="ChEBI" id="CHEBI:61977"/>
        <dbReference type="ChEBI" id="CHEBI:456216"/>
        <dbReference type="EC" id="2.7.11.1"/>
    </reaction>
</comment>
<dbReference type="Pfam" id="PF00069">
    <property type="entry name" value="Pkinase"/>
    <property type="match status" value="2"/>
</dbReference>
<feature type="compositionally biased region" description="Low complexity" evidence="16">
    <location>
        <begin position="39"/>
        <end position="54"/>
    </location>
</feature>
<keyword evidence="12" id="KW-0539">Nucleus</keyword>
<dbReference type="InterPro" id="IPR011009">
    <property type="entry name" value="Kinase-like_dom_sf"/>
</dbReference>
<evidence type="ECO:0000313" key="19">
    <source>
        <dbReference type="Proteomes" id="UP001219934"/>
    </source>
</evidence>
<dbReference type="GO" id="GO:0005524">
    <property type="term" value="F:ATP binding"/>
    <property type="evidence" value="ECO:0007669"/>
    <property type="project" value="UniProtKB-UniRule"/>
</dbReference>
<evidence type="ECO:0000256" key="3">
    <source>
        <dbReference type="ARBA" id="ARBA00012513"/>
    </source>
</evidence>
<proteinExistence type="predicted"/>
<dbReference type="PROSITE" id="PS00108">
    <property type="entry name" value="PROTEIN_KINASE_ST"/>
    <property type="match status" value="1"/>
</dbReference>
<comment type="caution">
    <text evidence="18">The sequence shown here is derived from an EMBL/GenBank/DDBJ whole genome shotgun (WGS) entry which is preliminary data.</text>
</comment>
<feature type="compositionally biased region" description="Low complexity" evidence="16">
    <location>
        <begin position="471"/>
        <end position="483"/>
    </location>
</feature>
<feature type="compositionally biased region" description="Low complexity" evidence="16">
    <location>
        <begin position="361"/>
        <end position="374"/>
    </location>
</feature>
<dbReference type="Gene3D" id="3.30.200.20">
    <property type="entry name" value="Phosphorylase Kinase, domain 1"/>
    <property type="match status" value="1"/>
</dbReference>
<feature type="compositionally biased region" description="Basic residues" evidence="16">
    <location>
        <begin position="312"/>
        <end position="324"/>
    </location>
</feature>
<evidence type="ECO:0000256" key="10">
    <source>
        <dbReference type="ARBA" id="ARBA00022782"/>
    </source>
</evidence>
<keyword evidence="4" id="KW-0963">Cytoplasm</keyword>
<dbReference type="InterPro" id="IPR051334">
    <property type="entry name" value="SRPK"/>
</dbReference>
<feature type="domain" description="Protein kinase" evidence="17">
    <location>
        <begin position="128"/>
        <end position="648"/>
    </location>
</feature>
<reference evidence="18" key="1">
    <citation type="submission" date="2022-11" db="EMBL/GenBank/DDBJ databases">
        <title>Chromosome-level genome of Pogonophryne albipinna.</title>
        <authorList>
            <person name="Jo E."/>
        </authorList>
    </citation>
    <scope>NUCLEOTIDE SEQUENCE</scope>
    <source>
        <strain evidence="18">SGF0006</strain>
        <tissue evidence="18">Muscle</tissue>
    </source>
</reference>
<keyword evidence="5" id="KW-0723">Serine/threonine-protein kinase</keyword>
<dbReference type="AlphaFoldDB" id="A0AAD6AM12"/>
<dbReference type="GO" id="GO:0005634">
    <property type="term" value="C:nucleus"/>
    <property type="evidence" value="ECO:0007669"/>
    <property type="project" value="UniProtKB-SubCell"/>
</dbReference>
<keyword evidence="9" id="KW-0418">Kinase</keyword>
<sequence>MDIEKLKKKERRQRRTGGSPELEKGMKKRVKLHTHENGENGQSGHNGQNGQNGEIDSDDNYVEVRDSRWHQSLMVGEAALSRARRTPPLPEQDEEILGSDDDEQEDPNDYCRGGYHHVKIGDLFHGRYHVIRKLGWGHFSTVWLAWDIQEKCFVAMKVVKSAEHYTETALDEIKLLKSVRNTDPSDPSREKVVQLLDDFKISGMNGTHVCMVFEVLGYHLLKWIIKSNYQGLPLPCVKSIIRQVLQGLDYLHTKCKIIHTDIKPENILLTVNEPYIKKMAAEATQWQKTGAAPPSGSAVSTAPAPKPVAKMSKNKKKKMKKKQRKQAEILEKRIQEMEGGAAEGEEEEEEDEETTTEATEDTTSTATLSTSATLQDIANHAHSDPTPEEQMPNVNERRDNATKEESGMEVNCNGHASAAESEASVEEQGTEQAKEQEDQQNANQAERSTETPDTLSNKEEHQTCNGSAEGPDQQQPASPSPDSVTLQVKIADLGNACWVHKHFTDDIQTRQYRSLEVLTGAGYSTPADIWSTACMAFELATGDYLFEPHSGEDYSRDEDHIALIIELLGKVPRKLILAGKYSKEFFTKKGDLRHITKLKPWGLMEVLVEKYEWSKDEAHTFSSFLLPMLDLVPERRATAAQCLAHAWLTC</sequence>
<feature type="region of interest" description="Disordered" evidence="16">
    <location>
        <begin position="80"/>
        <end position="108"/>
    </location>
</feature>
<feature type="compositionally biased region" description="Acidic residues" evidence="16">
    <location>
        <begin position="343"/>
        <end position="360"/>
    </location>
</feature>
<evidence type="ECO:0000256" key="11">
    <source>
        <dbReference type="ARBA" id="ARBA00022840"/>
    </source>
</evidence>
<dbReference type="InterPro" id="IPR008271">
    <property type="entry name" value="Ser/Thr_kinase_AS"/>
</dbReference>
<feature type="binding site" evidence="15">
    <location>
        <position position="157"/>
    </location>
    <ligand>
        <name>ATP</name>
        <dbReference type="ChEBI" id="CHEBI:30616"/>
    </ligand>
</feature>
<dbReference type="Gene3D" id="1.10.510.10">
    <property type="entry name" value="Transferase(Phosphotransferase) domain 1"/>
    <property type="match status" value="2"/>
</dbReference>
<evidence type="ECO:0000313" key="18">
    <source>
        <dbReference type="EMBL" id="KAJ4927201.1"/>
    </source>
</evidence>
<dbReference type="PROSITE" id="PS00107">
    <property type="entry name" value="PROTEIN_KINASE_ATP"/>
    <property type="match status" value="1"/>
</dbReference>
<evidence type="ECO:0000256" key="4">
    <source>
        <dbReference type="ARBA" id="ARBA00022490"/>
    </source>
</evidence>
<evidence type="ECO:0000256" key="12">
    <source>
        <dbReference type="ARBA" id="ARBA00023242"/>
    </source>
</evidence>
<evidence type="ECO:0000256" key="5">
    <source>
        <dbReference type="ARBA" id="ARBA00022527"/>
    </source>
</evidence>
<dbReference type="FunFam" id="1.10.510.10:FF:000105">
    <property type="entry name" value="SRSF protein kinase 2"/>
    <property type="match status" value="1"/>
</dbReference>
<dbReference type="GO" id="GO:0035556">
    <property type="term" value="P:intracellular signal transduction"/>
    <property type="evidence" value="ECO:0007669"/>
    <property type="project" value="TreeGrafter"/>
</dbReference>
<evidence type="ECO:0000256" key="6">
    <source>
        <dbReference type="ARBA" id="ARBA00022553"/>
    </source>
</evidence>
<comment type="subcellular location">
    <subcellularLocation>
        <location evidence="2">Cytoplasm</location>
    </subcellularLocation>
    <subcellularLocation>
        <location evidence="1">Nucleus</location>
    </subcellularLocation>
</comment>
<dbReference type="EMBL" id="JAPTMU010000019">
    <property type="protein sequence ID" value="KAJ4927201.1"/>
    <property type="molecule type" value="Genomic_DNA"/>
</dbReference>
<dbReference type="InterPro" id="IPR000719">
    <property type="entry name" value="Prot_kinase_dom"/>
</dbReference>
<evidence type="ECO:0000256" key="14">
    <source>
        <dbReference type="ARBA" id="ARBA00048679"/>
    </source>
</evidence>
<evidence type="ECO:0000256" key="7">
    <source>
        <dbReference type="ARBA" id="ARBA00022679"/>
    </source>
</evidence>
<evidence type="ECO:0000256" key="15">
    <source>
        <dbReference type="PROSITE-ProRule" id="PRU10141"/>
    </source>
</evidence>
<feature type="region of interest" description="Disordered" evidence="16">
    <location>
        <begin position="286"/>
        <end position="484"/>
    </location>
</feature>
<comment type="catalytic activity">
    <reaction evidence="14">
        <text>L-seryl-[protein] + ATP = O-phospho-L-seryl-[protein] + ADP + H(+)</text>
        <dbReference type="Rhea" id="RHEA:17989"/>
        <dbReference type="Rhea" id="RHEA-COMP:9863"/>
        <dbReference type="Rhea" id="RHEA-COMP:11604"/>
        <dbReference type="ChEBI" id="CHEBI:15378"/>
        <dbReference type="ChEBI" id="CHEBI:29999"/>
        <dbReference type="ChEBI" id="CHEBI:30616"/>
        <dbReference type="ChEBI" id="CHEBI:83421"/>
        <dbReference type="ChEBI" id="CHEBI:456216"/>
        <dbReference type="EC" id="2.7.11.1"/>
    </reaction>
</comment>
<organism evidence="18 19">
    <name type="scientific">Pogonophryne albipinna</name>
    <dbReference type="NCBI Taxonomy" id="1090488"/>
    <lineage>
        <taxon>Eukaryota</taxon>
        <taxon>Metazoa</taxon>
        <taxon>Chordata</taxon>
        <taxon>Craniata</taxon>
        <taxon>Vertebrata</taxon>
        <taxon>Euteleostomi</taxon>
        <taxon>Actinopterygii</taxon>
        <taxon>Neopterygii</taxon>
        <taxon>Teleostei</taxon>
        <taxon>Neoteleostei</taxon>
        <taxon>Acanthomorphata</taxon>
        <taxon>Eupercaria</taxon>
        <taxon>Perciformes</taxon>
        <taxon>Notothenioidei</taxon>
        <taxon>Pogonophryne</taxon>
    </lineage>
</organism>
<dbReference type="InterPro" id="IPR017441">
    <property type="entry name" value="Protein_kinase_ATP_BS"/>
</dbReference>
<name>A0AAD6AM12_9TELE</name>
<feature type="compositionally biased region" description="Basic and acidic residues" evidence="16">
    <location>
        <begin position="325"/>
        <end position="336"/>
    </location>
</feature>
<evidence type="ECO:0000256" key="2">
    <source>
        <dbReference type="ARBA" id="ARBA00004496"/>
    </source>
</evidence>
<dbReference type="SMART" id="SM00220">
    <property type="entry name" value="S_TKc"/>
    <property type="match status" value="1"/>
</dbReference>
<keyword evidence="19" id="KW-1185">Reference proteome</keyword>
<dbReference type="FunFam" id="3.30.200.20:FF:000163">
    <property type="entry name" value="SRSF protein kinase 2 isoform X1"/>
    <property type="match status" value="1"/>
</dbReference>
<feature type="region of interest" description="Disordered" evidence="16">
    <location>
        <begin position="1"/>
        <end position="62"/>
    </location>
</feature>
<dbReference type="GO" id="GO:0005737">
    <property type="term" value="C:cytoplasm"/>
    <property type="evidence" value="ECO:0007669"/>
    <property type="project" value="UniProtKB-SubCell"/>
</dbReference>
<keyword evidence="6" id="KW-0597">Phosphoprotein</keyword>
<dbReference type="PROSITE" id="PS50011">
    <property type="entry name" value="PROTEIN_KINASE_DOM"/>
    <property type="match status" value="1"/>
</dbReference>
<evidence type="ECO:0000256" key="1">
    <source>
        <dbReference type="ARBA" id="ARBA00004123"/>
    </source>
</evidence>
<evidence type="ECO:0000256" key="8">
    <source>
        <dbReference type="ARBA" id="ARBA00022741"/>
    </source>
</evidence>